<evidence type="ECO:0000256" key="1">
    <source>
        <dbReference type="SAM" id="SignalP"/>
    </source>
</evidence>
<reference evidence="2" key="1">
    <citation type="submission" date="2015-04" db="UniProtKB">
        <authorList>
            <consortium name="EnsemblPlants"/>
        </authorList>
    </citation>
    <scope>IDENTIFICATION</scope>
</reference>
<dbReference type="EnsemblPlants" id="OPUNC05G15710.1">
    <property type="protein sequence ID" value="OPUNC05G15710.1"/>
    <property type="gene ID" value="OPUNC05G15710"/>
</dbReference>
<dbReference type="OMA" id="AGNWPNT"/>
<dbReference type="Proteomes" id="UP000026962">
    <property type="component" value="Chromosome 5"/>
</dbReference>
<organism evidence="2">
    <name type="scientific">Oryza punctata</name>
    <name type="common">Red rice</name>
    <dbReference type="NCBI Taxonomy" id="4537"/>
    <lineage>
        <taxon>Eukaryota</taxon>
        <taxon>Viridiplantae</taxon>
        <taxon>Streptophyta</taxon>
        <taxon>Embryophyta</taxon>
        <taxon>Tracheophyta</taxon>
        <taxon>Spermatophyta</taxon>
        <taxon>Magnoliopsida</taxon>
        <taxon>Liliopsida</taxon>
        <taxon>Poales</taxon>
        <taxon>Poaceae</taxon>
        <taxon>BOP clade</taxon>
        <taxon>Oryzoideae</taxon>
        <taxon>Oryzeae</taxon>
        <taxon>Oryzinae</taxon>
        <taxon>Oryza</taxon>
    </lineage>
</organism>
<keyword evidence="1" id="KW-0732">Signal</keyword>
<sequence>MGRVTVAAAAVFVAAAMAAAVSGAHGARVLEERMWRPVGMRVVSAGNWPNTLDSLPLGDPNFAGAGGPAASAGSDIDGKKGSGAFVHGERFGERQVSINVYDKIPLFGP</sequence>
<accession>A0A0E0L2Z3</accession>
<evidence type="ECO:0000313" key="2">
    <source>
        <dbReference type="EnsemblPlants" id="OPUNC05G15710.1"/>
    </source>
</evidence>
<reference evidence="2" key="2">
    <citation type="submission" date="2018-05" db="EMBL/GenBank/DDBJ databases">
        <title>OpunRS2 (Oryza punctata Reference Sequence Version 2).</title>
        <authorList>
            <person name="Zhang J."/>
            <person name="Kudrna D."/>
            <person name="Lee S."/>
            <person name="Talag J."/>
            <person name="Welchert J."/>
            <person name="Wing R.A."/>
        </authorList>
    </citation>
    <scope>NUCLEOTIDE SEQUENCE [LARGE SCALE GENOMIC DNA]</scope>
</reference>
<proteinExistence type="predicted"/>
<dbReference type="AlphaFoldDB" id="A0A0E0L2Z3"/>
<protein>
    <recommendedName>
        <fullName evidence="4">Dirigent protein</fullName>
    </recommendedName>
</protein>
<dbReference type="Gramene" id="OPUNC05G15710.1">
    <property type="protein sequence ID" value="OPUNC05G15710.1"/>
    <property type="gene ID" value="OPUNC05G15710"/>
</dbReference>
<keyword evidence="3" id="KW-1185">Reference proteome</keyword>
<feature type="chain" id="PRO_5002365754" description="Dirigent protein" evidence="1">
    <location>
        <begin position="27"/>
        <end position="109"/>
    </location>
</feature>
<evidence type="ECO:0008006" key="4">
    <source>
        <dbReference type="Google" id="ProtNLM"/>
    </source>
</evidence>
<feature type="signal peptide" evidence="1">
    <location>
        <begin position="1"/>
        <end position="26"/>
    </location>
</feature>
<name>A0A0E0L2Z3_ORYPU</name>
<evidence type="ECO:0000313" key="3">
    <source>
        <dbReference type="Proteomes" id="UP000026962"/>
    </source>
</evidence>
<dbReference type="HOGENOM" id="CLU_2125014_0_0_1"/>